<comment type="caution">
    <text evidence="1">The sequence shown here is derived from an EMBL/GenBank/DDBJ whole genome shotgun (WGS) entry which is preliminary data.</text>
</comment>
<evidence type="ECO:0000313" key="1">
    <source>
        <dbReference type="EMBL" id="GEO88833.1"/>
    </source>
</evidence>
<dbReference type="InterPro" id="IPR025338">
    <property type="entry name" value="DUF4244"/>
</dbReference>
<protein>
    <recommendedName>
        <fullName evidence="3">DUF4244 domain-containing protein</fullName>
    </recommendedName>
</protein>
<sequence length="46" mass="4887">MSTAEYAVGTLGACTIGGVLVKIGQSDWFGDLMQDLITKIPDLLPF</sequence>
<gene>
    <name evidence="1" type="ORF">AFL01nite_11600</name>
</gene>
<dbReference type="AlphaFoldDB" id="A0A512HTP8"/>
<organism evidence="1 2">
    <name type="scientific">Aeromicrobium flavum</name>
    <dbReference type="NCBI Taxonomy" id="416568"/>
    <lineage>
        <taxon>Bacteria</taxon>
        <taxon>Bacillati</taxon>
        <taxon>Actinomycetota</taxon>
        <taxon>Actinomycetes</taxon>
        <taxon>Propionibacteriales</taxon>
        <taxon>Nocardioidaceae</taxon>
        <taxon>Aeromicrobium</taxon>
    </lineage>
</organism>
<dbReference type="EMBL" id="BJZQ01000004">
    <property type="protein sequence ID" value="GEO88833.1"/>
    <property type="molecule type" value="Genomic_DNA"/>
</dbReference>
<proteinExistence type="predicted"/>
<dbReference type="Proteomes" id="UP000321769">
    <property type="component" value="Unassembled WGS sequence"/>
</dbReference>
<reference evidence="1 2" key="1">
    <citation type="submission" date="2019-07" db="EMBL/GenBank/DDBJ databases">
        <title>Whole genome shotgun sequence of Aeromicrobium flavum NBRC 107625.</title>
        <authorList>
            <person name="Hosoyama A."/>
            <person name="Uohara A."/>
            <person name="Ohji S."/>
            <person name="Ichikawa N."/>
        </authorList>
    </citation>
    <scope>NUCLEOTIDE SEQUENCE [LARGE SCALE GENOMIC DNA]</scope>
    <source>
        <strain evidence="1 2">NBRC 107625</strain>
    </source>
</reference>
<keyword evidence="2" id="KW-1185">Reference proteome</keyword>
<evidence type="ECO:0000313" key="2">
    <source>
        <dbReference type="Proteomes" id="UP000321769"/>
    </source>
</evidence>
<accession>A0A512HTP8</accession>
<name>A0A512HTP8_9ACTN</name>
<dbReference type="Pfam" id="PF14029">
    <property type="entry name" value="DUF4244"/>
    <property type="match status" value="1"/>
</dbReference>
<evidence type="ECO:0008006" key="3">
    <source>
        <dbReference type="Google" id="ProtNLM"/>
    </source>
</evidence>